<protein>
    <submittedName>
        <fullName evidence="2">Uncharacterized protein</fullName>
    </submittedName>
</protein>
<dbReference type="Gramene" id="PAN13893">
    <property type="protein sequence ID" value="PAN13893"/>
    <property type="gene ID" value="PAHAL_2G370900"/>
</dbReference>
<reference evidence="2" key="1">
    <citation type="submission" date="2018-04" db="EMBL/GenBank/DDBJ databases">
        <title>WGS assembly of Panicum hallii.</title>
        <authorList>
            <person name="Lovell J."/>
            <person name="Jenkins J."/>
            <person name="Lowry D."/>
            <person name="Mamidi S."/>
            <person name="Sreedasyam A."/>
            <person name="Weng X."/>
            <person name="Barry K."/>
            <person name="Bonette J."/>
            <person name="Campitelli B."/>
            <person name="Daum C."/>
            <person name="Gordon S."/>
            <person name="Gould B."/>
            <person name="Lipzen A."/>
            <person name="Macqueen A."/>
            <person name="Palacio-Mejia J."/>
            <person name="Plott C."/>
            <person name="Shakirov E."/>
            <person name="Shu S."/>
            <person name="Yoshinaga Y."/>
            <person name="Zane M."/>
            <person name="Rokhsar D."/>
            <person name="Grimwood J."/>
            <person name="Schmutz J."/>
            <person name="Juenger T."/>
        </authorList>
    </citation>
    <scope>NUCLEOTIDE SEQUENCE [LARGE SCALE GENOMIC DNA]</scope>
    <source>
        <strain evidence="2">FIL2</strain>
    </source>
</reference>
<dbReference type="EMBL" id="CM008047">
    <property type="protein sequence ID" value="PAN13120.2"/>
    <property type="molecule type" value="Genomic_DNA"/>
</dbReference>
<evidence type="ECO:0000313" key="1">
    <source>
        <dbReference type="EMBL" id="PAN13120.2"/>
    </source>
</evidence>
<dbReference type="Proteomes" id="UP000243499">
    <property type="component" value="Chromosome 2"/>
</dbReference>
<proteinExistence type="predicted"/>
<organism evidence="2">
    <name type="scientific">Panicum hallii</name>
    <dbReference type="NCBI Taxonomy" id="206008"/>
    <lineage>
        <taxon>Eukaryota</taxon>
        <taxon>Viridiplantae</taxon>
        <taxon>Streptophyta</taxon>
        <taxon>Embryophyta</taxon>
        <taxon>Tracheophyta</taxon>
        <taxon>Spermatophyta</taxon>
        <taxon>Magnoliopsida</taxon>
        <taxon>Liliopsida</taxon>
        <taxon>Poales</taxon>
        <taxon>Poaceae</taxon>
        <taxon>PACMAD clade</taxon>
        <taxon>Panicoideae</taxon>
        <taxon>Panicodae</taxon>
        <taxon>Paniceae</taxon>
        <taxon>Panicinae</taxon>
        <taxon>Panicum</taxon>
        <taxon>Panicum sect. Panicum</taxon>
    </lineage>
</organism>
<accession>A0A2S3H2D2</accession>
<sequence length="179" mass="20567">MLQNAVINFGNMIVGDIAIDISTLEREISYWTTFRFLTPNDGVRESFSLLNKHISDLSMLTTIQGYPRTFYDQDTCQRFLAVYVIVQQILKAATDFAKHASFNNKKIQSFASFGYIKPGSSDIHTVQVSGEDPRGKATQDFKSRSDEVMKRLVHWLAKHQTVESLLKFSQFEFSEFDFE</sequence>
<dbReference type="EMBL" id="CM008047">
    <property type="protein sequence ID" value="PAN13893.1"/>
    <property type="molecule type" value="Genomic_DNA"/>
</dbReference>
<evidence type="ECO:0000313" key="2">
    <source>
        <dbReference type="EMBL" id="PAN13893.1"/>
    </source>
</evidence>
<dbReference type="Gramene" id="PAN13120">
    <property type="protein sequence ID" value="PAN13120"/>
    <property type="gene ID" value="PAHAL_2G371000"/>
</dbReference>
<name>A0A2S3H2D2_9POAL</name>
<gene>
    <name evidence="2" type="ORF">PAHAL_2G370900</name>
    <name evidence="1" type="ORF">PAHAL_2G371000</name>
</gene>
<dbReference type="AlphaFoldDB" id="A0A2S3H2D2"/>